<dbReference type="SMART" id="SM00347">
    <property type="entry name" value="HTH_MARR"/>
    <property type="match status" value="1"/>
</dbReference>
<proteinExistence type="inferred from homology"/>
<dbReference type="GO" id="GO:0003700">
    <property type="term" value="F:DNA-binding transcription factor activity"/>
    <property type="evidence" value="ECO:0007669"/>
    <property type="project" value="InterPro"/>
</dbReference>
<dbReference type="InterPro" id="IPR055166">
    <property type="entry name" value="Transc_reg_Sar_Rot_HTH"/>
</dbReference>
<dbReference type="PANTHER" id="PTHR42756">
    <property type="entry name" value="TRANSCRIPTIONAL REGULATOR, MARR"/>
    <property type="match status" value="1"/>
</dbReference>
<evidence type="ECO:0000256" key="5">
    <source>
        <dbReference type="ARBA" id="ARBA00046337"/>
    </source>
</evidence>
<evidence type="ECO:0000256" key="2">
    <source>
        <dbReference type="ARBA" id="ARBA00023015"/>
    </source>
</evidence>
<gene>
    <name evidence="9" type="ORF">ET33_32800</name>
</gene>
<dbReference type="InterPro" id="IPR036388">
    <property type="entry name" value="WH-like_DNA-bd_sf"/>
</dbReference>
<evidence type="ECO:0000313" key="9">
    <source>
        <dbReference type="EMBL" id="KEQ26622.1"/>
    </source>
</evidence>
<evidence type="ECO:0000256" key="6">
    <source>
        <dbReference type="ARBA" id="ARBA00047188"/>
    </source>
</evidence>
<feature type="domain" description="HTH marR-type" evidence="8">
    <location>
        <begin position="1"/>
        <end position="139"/>
    </location>
</feature>
<dbReference type="Pfam" id="PF22381">
    <property type="entry name" value="Staph_reg_Sar_Rot"/>
    <property type="match status" value="1"/>
</dbReference>
<dbReference type="GO" id="GO:0005737">
    <property type="term" value="C:cytoplasm"/>
    <property type="evidence" value="ECO:0007669"/>
    <property type="project" value="UniProtKB-SubCell"/>
</dbReference>
<keyword evidence="3" id="KW-0238">DNA-binding</keyword>
<name>A0A081P7E9_9BACL</name>
<dbReference type="RefSeq" id="WP_036679458.1">
    <property type="nucleotide sequence ID" value="NZ_JNVM01000006.1"/>
</dbReference>
<sequence length="154" mass="17504">MSLIDYCIMIGELLRVIDTKHSKIVNQHYSPHNLTGPSINILLLLHHEGPTRVGDIGARLNMVDSNVSAVCSRLETMDMIERVRTKEDQRVVKIQLTDTARDKMQEILGNVKDFQELFVRNASEDDLKDIVHGLTKLNELLENVLKDKANSQQT</sequence>
<comment type="subcellular location">
    <subcellularLocation>
        <location evidence="1">Cytoplasm</location>
    </subcellularLocation>
</comment>
<reference evidence="9 10" key="1">
    <citation type="submission" date="2014-06" db="EMBL/GenBank/DDBJ databases">
        <title>Draft genome sequence of Paenibacillus sp. MSt1.</title>
        <authorList>
            <person name="Aw Y.K."/>
            <person name="Ong K.S."/>
            <person name="Gan H.M."/>
            <person name="Lee S.M."/>
        </authorList>
    </citation>
    <scope>NUCLEOTIDE SEQUENCE [LARGE SCALE GENOMIC DNA]</scope>
    <source>
        <strain evidence="9 10">MSt1</strain>
    </source>
</reference>
<evidence type="ECO:0000313" key="10">
    <source>
        <dbReference type="Proteomes" id="UP000028123"/>
    </source>
</evidence>
<dbReference type="GO" id="GO:0003677">
    <property type="term" value="F:DNA binding"/>
    <property type="evidence" value="ECO:0007669"/>
    <property type="project" value="UniProtKB-KW"/>
</dbReference>
<dbReference type="OrthoDB" id="9790052at2"/>
<keyword evidence="4" id="KW-0804">Transcription</keyword>
<dbReference type="Proteomes" id="UP000028123">
    <property type="component" value="Unassembled WGS sequence"/>
</dbReference>
<keyword evidence="2" id="KW-0805">Transcription regulation</keyword>
<evidence type="ECO:0000256" key="4">
    <source>
        <dbReference type="ARBA" id="ARBA00023163"/>
    </source>
</evidence>
<evidence type="ECO:0000259" key="8">
    <source>
        <dbReference type="PROSITE" id="PS50995"/>
    </source>
</evidence>
<dbReference type="InterPro" id="IPR036390">
    <property type="entry name" value="WH_DNA-bd_sf"/>
</dbReference>
<evidence type="ECO:0000256" key="1">
    <source>
        <dbReference type="ARBA" id="ARBA00004496"/>
    </source>
</evidence>
<dbReference type="Gene3D" id="1.10.10.10">
    <property type="entry name" value="Winged helix-like DNA-binding domain superfamily/Winged helix DNA-binding domain"/>
    <property type="match status" value="1"/>
</dbReference>
<comment type="similarity">
    <text evidence="5">Belongs to the SarZ family.</text>
</comment>
<dbReference type="PROSITE" id="PS50995">
    <property type="entry name" value="HTH_MARR_2"/>
    <property type="match status" value="1"/>
</dbReference>
<accession>A0A081P7E9</accession>
<evidence type="ECO:0000256" key="3">
    <source>
        <dbReference type="ARBA" id="ARBA00023125"/>
    </source>
</evidence>
<evidence type="ECO:0000256" key="7">
    <source>
        <dbReference type="ARBA" id="ARBA00047207"/>
    </source>
</evidence>
<keyword evidence="10" id="KW-1185">Reference proteome</keyword>
<dbReference type="InterPro" id="IPR000835">
    <property type="entry name" value="HTH_MarR-typ"/>
</dbReference>
<organism evidence="9 10">
    <name type="scientific">Paenibacillus tyrfis</name>
    <dbReference type="NCBI Taxonomy" id="1501230"/>
    <lineage>
        <taxon>Bacteria</taxon>
        <taxon>Bacillati</taxon>
        <taxon>Bacillota</taxon>
        <taxon>Bacilli</taxon>
        <taxon>Bacillales</taxon>
        <taxon>Paenibacillaceae</taxon>
        <taxon>Paenibacillus</taxon>
    </lineage>
</organism>
<dbReference type="PANTHER" id="PTHR42756:SF1">
    <property type="entry name" value="TRANSCRIPTIONAL REPRESSOR OF EMRAB OPERON"/>
    <property type="match status" value="1"/>
</dbReference>
<dbReference type="SUPFAM" id="SSF46785">
    <property type="entry name" value="Winged helix' DNA-binding domain"/>
    <property type="match status" value="1"/>
</dbReference>
<dbReference type="EMBL" id="JNVM01000006">
    <property type="protein sequence ID" value="KEQ26622.1"/>
    <property type="molecule type" value="Genomic_DNA"/>
</dbReference>
<dbReference type="AlphaFoldDB" id="A0A081P7E9"/>
<protein>
    <recommendedName>
        <fullName evidence="6">HTH-type transcriptional regulator SarZ</fullName>
    </recommendedName>
    <alternativeName>
        <fullName evidence="7">Staphylococcal accessory regulator Z</fullName>
    </alternativeName>
</protein>
<comment type="caution">
    <text evidence="9">The sequence shown here is derived from an EMBL/GenBank/DDBJ whole genome shotgun (WGS) entry which is preliminary data.</text>
</comment>
<dbReference type="eggNOG" id="COG1846">
    <property type="taxonomic scope" value="Bacteria"/>
</dbReference>